<dbReference type="PANTHER" id="PTHR11804">
    <property type="entry name" value="PROTEASE M3 THIMET OLIGOPEPTIDASE-RELATED"/>
    <property type="match status" value="1"/>
</dbReference>
<dbReference type="PATRIC" id="fig|1379.3.peg.1487"/>
<dbReference type="CDD" id="cd09609">
    <property type="entry name" value="M3B_PepF"/>
    <property type="match status" value="1"/>
</dbReference>
<dbReference type="OrthoDB" id="9766487at2"/>
<gene>
    <name evidence="9" type="ORF">HMPREF3186_01501</name>
</gene>
<dbReference type="Pfam" id="PF01432">
    <property type="entry name" value="Peptidase_M3"/>
    <property type="match status" value="1"/>
</dbReference>
<evidence type="ECO:0000313" key="9">
    <source>
        <dbReference type="EMBL" id="KXB58077.1"/>
    </source>
</evidence>
<dbReference type="GO" id="GO:0046872">
    <property type="term" value="F:metal ion binding"/>
    <property type="evidence" value="ECO:0007669"/>
    <property type="project" value="UniProtKB-UniRule"/>
</dbReference>
<keyword evidence="5 6" id="KW-0482">Metalloprotease</keyword>
<name>A0A133ZRI1_9BACL</name>
<evidence type="ECO:0000256" key="6">
    <source>
        <dbReference type="RuleBase" id="RU368091"/>
    </source>
</evidence>
<evidence type="ECO:0000256" key="5">
    <source>
        <dbReference type="ARBA" id="ARBA00023049"/>
    </source>
</evidence>
<keyword evidence="1 6" id="KW-0645">Protease</keyword>
<keyword evidence="2 6" id="KW-0479">Metal-binding</keyword>
<dbReference type="InterPro" id="IPR034009">
    <property type="entry name" value="M3B_PepF_4"/>
</dbReference>
<dbReference type="InterPro" id="IPR042088">
    <property type="entry name" value="OligoPept_F_C"/>
</dbReference>
<dbReference type="InterPro" id="IPR013647">
    <property type="entry name" value="OligopepF_N_dom"/>
</dbReference>
<evidence type="ECO:0000259" key="8">
    <source>
        <dbReference type="Pfam" id="PF08439"/>
    </source>
</evidence>
<dbReference type="Pfam" id="PF08439">
    <property type="entry name" value="Peptidase_M3_N"/>
    <property type="match status" value="1"/>
</dbReference>
<dbReference type="AlphaFoldDB" id="A0A133ZRI1"/>
<organism evidence="9 10">
    <name type="scientific">Gemella haemolysans</name>
    <dbReference type="NCBI Taxonomy" id="1379"/>
    <lineage>
        <taxon>Bacteria</taxon>
        <taxon>Bacillati</taxon>
        <taxon>Bacillota</taxon>
        <taxon>Bacilli</taxon>
        <taxon>Bacillales</taxon>
        <taxon>Gemellaceae</taxon>
        <taxon>Gemella</taxon>
    </lineage>
</organism>
<dbReference type="EC" id="3.4.24.-" evidence="6"/>
<comment type="caution">
    <text evidence="9">The sequence shown here is derived from an EMBL/GenBank/DDBJ whole genome shotgun (WGS) entry which is preliminary data.</text>
</comment>
<evidence type="ECO:0000256" key="1">
    <source>
        <dbReference type="ARBA" id="ARBA00022670"/>
    </source>
</evidence>
<feature type="domain" description="Peptidase M3A/M3B catalytic" evidence="7">
    <location>
        <begin position="206"/>
        <end position="583"/>
    </location>
</feature>
<dbReference type="EMBL" id="LSDC01000105">
    <property type="protein sequence ID" value="KXB58077.1"/>
    <property type="molecule type" value="Genomic_DNA"/>
</dbReference>
<keyword evidence="4 6" id="KW-0862">Zinc</keyword>
<keyword evidence="3 6" id="KW-0378">Hydrolase</keyword>
<sequence>MTEMKLIPRNEVEEKYTWDMTLLYKTDEDFKASLENIKKEILDFKATYEGKLTNHATLDTAVKKYEELYEEYYKLSHYAELPMAVDRFNDNVVQNVTLFEDVSTLWAGNLSFFDTELVELDEQFIKDFVKNYRPDLEYYFKKIVQEKKHTLSKEAEQVIANYESLPGYYNLYEVTKHEDMQFDSFEANGKTFENSFVLYENLHEMDNDTEVRRNAAKSFYKTLNAYKNTSANEYISQIKKEKMLATMRGYDSVIDYLLAAQDGNRELYDRQIRTLMTDLAPHIRRYIKLLAREHKIEDMQFADCKINLDPDFEVDMTIDESRSYLKKALGVLGEDYVKMIDESYDKRWTDFPQNIGKSTGGFCATVPNVAGFILLSWTGKMNEVFVLAHELGHAYHFMSTGKHQTMLNNDCPLYFVEAPSTCNEVIVSNYLLKTNTDARFKRWVISNMISRTYFHNMVTHYLEAVYQDRIYKMVDNNEMLTADVLSEVKRNVMEEFFGDSLVVNEGAELTWMRQPHYYMGLYPYTYSAGLTIGTAIANKIDNDSSYADTWLNVLSKGSSMSALDLSKLAGCDVSTDEPLKEAIAYVGHLVDELYNLTDELNK</sequence>
<evidence type="ECO:0000256" key="4">
    <source>
        <dbReference type="ARBA" id="ARBA00022833"/>
    </source>
</evidence>
<dbReference type="SUPFAM" id="SSF55486">
    <property type="entry name" value="Metalloproteases ('zincins'), catalytic domain"/>
    <property type="match status" value="1"/>
</dbReference>
<protein>
    <recommendedName>
        <fullName evidence="6">Oligopeptidase F</fullName>
        <ecNumber evidence="6">3.4.24.-</ecNumber>
    </recommendedName>
</protein>
<dbReference type="PANTHER" id="PTHR11804:SF45">
    <property type="entry name" value="SIMILAR TO OLIGOENDOPEPTIDASE"/>
    <property type="match status" value="1"/>
</dbReference>
<dbReference type="RefSeq" id="WP_060914577.1">
    <property type="nucleotide sequence ID" value="NZ_KQ959985.1"/>
</dbReference>
<dbReference type="GO" id="GO:0006508">
    <property type="term" value="P:proteolysis"/>
    <property type="evidence" value="ECO:0007669"/>
    <property type="project" value="UniProtKB-KW"/>
</dbReference>
<evidence type="ECO:0000313" key="10">
    <source>
        <dbReference type="Proteomes" id="UP000070355"/>
    </source>
</evidence>
<comment type="similarity">
    <text evidence="6">Belongs to the peptidase M3B family.</text>
</comment>
<dbReference type="InterPro" id="IPR001567">
    <property type="entry name" value="Pept_M3A_M3B_dom"/>
</dbReference>
<accession>A0A133ZRI1</accession>
<dbReference type="InterPro" id="IPR004438">
    <property type="entry name" value="Peptidase_M3B"/>
</dbReference>
<dbReference type="InterPro" id="IPR045090">
    <property type="entry name" value="Pept_M3A_M3B"/>
</dbReference>
<dbReference type="GO" id="GO:0004222">
    <property type="term" value="F:metalloendopeptidase activity"/>
    <property type="evidence" value="ECO:0007669"/>
    <property type="project" value="UniProtKB-UniRule"/>
</dbReference>
<dbReference type="GO" id="GO:0006518">
    <property type="term" value="P:peptide metabolic process"/>
    <property type="evidence" value="ECO:0007669"/>
    <property type="project" value="TreeGrafter"/>
</dbReference>
<proteinExistence type="inferred from homology"/>
<dbReference type="Gene3D" id="1.10.1370.20">
    <property type="entry name" value="Oligoendopeptidase f, C-terminal domain"/>
    <property type="match status" value="1"/>
</dbReference>
<dbReference type="NCBIfam" id="TIGR00181">
    <property type="entry name" value="pepF"/>
    <property type="match status" value="1"/>
</dbReference>
<reference evidence="10" key="1">
    <citation type="submission" date="2016-01" db="EMBL/GenBank/DDBJ databases">
        <authorList>
            <person name="Mitreva M."/>
            <person name="Pepin K.H."/>
            <person name="Mihindukulasuriya K.A."/>
            <person name="Fulton R."/>
            <person name="Fronick C."/>
            <person name="O'Laughlin M."/>
            <person name="Miner T."/>
            <person name="Herter B."/>
            <person name="Rosa B.A."/>
            <person name="Cordes M."/>
            <person name="Tomlinson C."/>
            <person name="Wollam A."/>
            <person name="Palsikar V.B."/>
            <person name="Mardis E.R."/>
            <person name="Wilson R.K."/>
        </authorList>
    </citation>
    <scope>NUCLEOTIDE SEQUENCE [LARGE SCALE GENOMIC DNA]</scope>
    <source>
        <strain evidence="10">DNF01167</strain>
    </source>
</reference>
<comment type="cofactor">
    <cofactor evidence="6">
        <name>Zn(2+)</name>
        <dbReference type="ChEBI" id="CHEBI:29105"/>
    </cofactor>
    <text evidence="6">Binds 1 zinc ion.</text>
</comment>
<dbReference type="Proteomes" id="UP000070355">
    <property type="component" value="Unassembled WGS sequence"/>
</dbReference>
<evidence type="ECO:0000259" key="7">
    <source>
        <dbReference type="Pfam" id="PF01432"/>
    </source>
</evidence>
<feature type="domain" description="Oligopeptidase F N-terminal" evidence="8">
    <location>
        <begin position="116"/>
        <end position="182"/>
    </location>
</feature>
<evidence type="ECO:0000256" key="3">
    <source>
        <dbReference type="ARBA" id="ARBA00022801"/>
    </source>
</evidence>
<comment type="function">
    <text evidence="6">Has oligopeptidase activity and degrades a variety of small bioactive peptides.</text>
</comment>
<evidence type="ECO:0000256" key="2">
    <source>
        <dbReference type="ARBA" id="ARBA00022723"/>
    </source>
</evidence>
<dbReference type="Gene3D" id="1.20.140.70">
    <property type="entry name" value="Oligopeptidase f, N-terminal domain"/>
    <property type="match status" value="1"/>
</dbReference>